<dbReference type="PROSITE" id="PS51462">
    <property type="entry name" value="NUDIX"/>
    <property type="match status" value="1"/>
</dbReference>
<dbReference type="EC" id="3.6.1.55" evidence="5"/>
<sequence length="141" mass="14892">MNTTSATPTGVIVIVAAVITDEAGRLLLVRKRGTDRFMQAGGKIDAGETPAVALMRELGEELAIDVLPGDLDYLGRFHAPAANEAGYVVDAEIFFVSVRGEAVASAEIDELIWVSPDEALDYPLAPLTSEVLLPLLAARAS</sequence>
<feature type="domain" description="Nudix hydrolase" evidence="4">
    <location>
        <begin position="10"/>
        <end position="137"/>
    </location>
</feature>
<protein>
    <submittedName>
        <fullName evidence="5">8-oxo-dGTP diphosphatase</fullName>
        <ecNumber evidence="5">3.6.1.55</ecNumber>
    </submittedName>
</protein>
<comment type="caution">
    <text evidence="5">The sequence shown here is derived from an EMBL/GenBank/DDBJ whole genome shotgun (WGS) entry which is preliminary data.</text>
</comment>
<dbReference type="InterPro" id="IPR015797">
    <property type="entry name" value="NUDIX_hydrolase-like_dom_sf"/>
</dbReference>
<gene>
    <name evidence="5" type="ORF">ABIE21_000325</name>
</gene>
<dbReference type="EMBL" id="JBEPSJ010000001">
    <property type="protein sequence ID" value="MET4580835.1"/>
    <property type="molecule type" value="Genomic_DNA"/>
</dbReference>
<dbReference type="PANTHER" id="PTHR43046:SF2">
    <property type="entry name" value="8-OXO-DGTP DIPHOSPHATASE-RELATED"/>
    <property type="match status" value="1"/>
</dbReference>
<keyword evidence="3" id="KW-0472">Membrane</keyword>
<comment type="cofactor">
    <cofactor evidence="1">
        <name>Mg(2+)</name>
        <dbReference type="ChEBI" id="CHEBI:18420"/>
    </cofactor>
</comment>
<feature type="transmembrane region" description="Helical" evidence="3">
    <location>
        <begin position="6"/>
        <end position="28"/>
    </location>
</feature>
<dbReference type="PANTHER" id="PTHR43046">
    <property type="entry name" value="GDP-MANNOSE MANNOSYL HYDROLASE"/>
    <property type="match status" value="1"/>
</dbReference>
<dbReference type="Gene3D" id="3.90.79.10">
    <property type="entry name" value="Nucleoside Triphosphate Pyrophosphohydrolase"/>
    <property type="match status" value="1"/>
</dbReference>
<evidence type="ECO:0000256" key="1">
    <source>
        <dbReference type="ARBA" id="ARBA00001946"/>
    </source>
</evidence>
<organism evidence="5 6">
    <name type="scientific">Conyzicola nivalis</name>
    <dbReference type="NCBI Taxonomy" id="1477021"/>
    <lineage>
        <taxon>Bacteria</taxon>
        <taxon>Bacillati</taxon>
        <taxon>Actinomycetota</taxon>
        <taxon>Actinomycetes</taxon>
        <taxon>Micrococcales</taxon>
        <taxon>Microbacteriaceae</taxon>
        <taxon>Conyzicola</taxon>
    </lineage>
</organism>
<dbReference type="RefSeq" id="WP_354023043.1">
    <property type="nucleotide sequence ID" value="NZ_JBEPSJ010000001.1"/>
</dbReference>
<dbReference type="Proteomes" id="UP001549257">
    <property type="component" value="Unassembled WGS sequence"/>
</dbReference>
<dbReference type="SUPFAM" id="SSF55811">
    <property type="entry name" value="Nudix"/>
    <property type="match status" value="1"/>
</dbReference>
<name>A0ABV2QIG0_9MICO</name>
<dbReference type="InterPro" id="IPR000086">
    <property type="entry name" value="NUDIX_hydrolase_dom"/>
</dbReference>
<evidence type="ECO:0000259" key="4">
    <source>
        <dbReference type="PROSITE" id="PS51462"/>
    </source>
</evidence>
<evidence type="ECO:0000313" key="5">
    <source>
        <dbReference type="EMBL" id="MET4580835.1"/>
    </source>
</evidence>
<keyword evidence="3" id="KW-1133">Transmembrane helix</keyword>
<accession>A0ABV2QIG0</accession>
<evidence type="ECO:0000313" key="6">
    <source>
        <dbReference type="Proteomes" id="UP001549257"/>
    </source>
</evidence>
<dbReference type="GO" id="GO:0035539">
    <property type="term" value="F:8-oxo-7,8-dihydrodeoxyguanosine triphosphate pyrophosphatase activity"/>
    <property type="evidence" value="ECO:0007669"/>
    <property type="project" value="UniProtKB-EC"/>
</dbReference>
<proteinExistence type="predicted"/>
<dbReference type="Pfam" id="PF00293">
    <property type="entry name" value="NUDIX"/>
    <property type="match status" value="1"/>
</dbReference>
<keyword evidence="2 5" id="KW-0378">Hydrolase</keyword>
<dbReference type="CDD" id="cd04690">
    <property type="entry name" value="NUDIX_Hydrolase"/>
    <property type="match status" value="1"/>
</dbReference>
<evidence type="ECO:0000256" key="2">
    <source>
        <dbReference type="ARBA" id="ARBA00022801"/>
    </source>
</evidence>
<keyword evidence="6" id="KW-1185">Reference proteome</keyword>
<keyword evidence="3" id="KW-0812">Transmembrane</keyword>
<reference evidence="5 6" key="1">
    <citation type="submission" date="2024-06" db="EMBL/GenBank/DDBJ databases">
        <title>Sorghum-associated microbial communities from plants grown in Nebraska, USA.</title>
        <authorList>
            <person name="Schachtman D."/>
        </authorList>
    </citation>
    <scope>NUCLEOTIDE SEQUENCE [LARGE SCALE GENOMIC DNA]</scope>
    <source>
        <strain evidence="5 6">2857</strain>
    </source>
</reference>
<evidence type="ECO:0000256" key="3">
    <source>
        <dbReference type="SAM" id="Phobius"/>
    </source>
</evidence>